<feature type="domain" description="RNase H type-2" evidence="17">
    <location>
        <begin position="28"/>
        <end position="217"/>
    </location>
</feature>
<protein>
    <recommendedName>
        <fullName evidence="7 14">Ribonuclease HII</fullName>
        <shortName evidence="14">RNase HII</shortName>
        <ecNumber evidence="6 14">3.1.26.4</ecNumber>
    </recommendedName>
</protein>
<dbReference type="PANTHER" id="PTHR10954">
    <property type="entry name" value="RIBONUCLEASE H2 SUBUNIT A"/>
    <property type="match status" value="1"/>
</dbReference>
<dbReference type="STRING" id="1851544.ODI_01243"/>
<dbReference type="Gene3D" id="3.30.420.10">
    <property type="entry name" value="Ribonuclease H-like superfamily/Ribonuclease H"/>
    <property type="match status" value="1"/>
</dbReference>
<evidence type="ECO:0000256" key="13">
    <source>
        <dbReference type="ARBA" id="ARBA00023211"/>
    </source>
</evidence>
<evidence type="ECO:0000256" key="9">
    <source>
        <dbReference type="ARBA" id="ARBA00022722"/>
    </source>
</evidence>
<organism evidence="18 20">
    <name type="scientific">Orrella dioscoreae</name>
    <dbReference type="NCBI Taxonomy" id="1851544"/>
    <lineage>
        <taxon>Bacteria</taxon>
        <taxon>Pseudomonadati</taxon>
        <taxon>Pseudomonadota</taxon>
        <taxon>Betaproteobacteria</taxon>
        <taxon>Burkholderiales</taxon>
        <taxon>Alcaligenaceae</taxon>
        <taxon>Orrella</taxon>
    </lineage>
</organism>
<evidence type="ECO:0000256" key="8">
    <source>
        <dbReference type="ARBA" id="ARBA00022490"/>
    </source>
</evidence>
<dbReference type="Proteomes" id="UP000078558">
    <property type="component" value="Chromosome I"/>
</dbReference>
<dbReference type="InterPro" id="IPR012337">
    <property type="entry name" value="RNaseH-like_sf"/>
</dbReference>
<keyword evidence="9 14" id="KW-0540">Nuclease</keyword>
<keyword evidence="13 14" id="KW-0464">Manganese</keyword>
<keyword evidence="11 14" id="KW-0255">Endonuclease</keyword>
<feature type="binding site" evidence="14 15">
    <location>
        <position position="34"/>
    </location>
    <ligand>
        <name>a divalent metal cation</name>
        <dbReference type="ChEBI" id="CHEBI:60240"/>
    </ligand>
</feature>
<dbReference type="EMBL" id="LT907988">
    <property type="protein sequence ID" value="SOE49614.1"/>
    <property type="molecule type" value="Genomic_DNA"/>
</dbReference>
<evidence type="ECO:0000256" key="11">
    <source>
        <dbReference type="ARBA" id="ARBA00022759"/>
    </source>
</evidence>
<dbReference type="PANTHER" id="PTHR10954:SF18">
    <property type="entry name" value="RIBONUCLEASE HII"/>
    <property type="match status" value="1"/>
</dbReference>
<evidence type="ECO:0000256" key="12">
    <source>
        <dbReference type="ARBA" id="ARBA00022801"/>
    </source>
</evidence>
<dbReference type="GO" id="GO:0004523">
    <property type="term" value="F:RNA-DNA hybrid ribonuclease activity"/>
    <property type="evidence" value="ECO:0007669"/>
    <property type="project" value="UniProtKB-UniRule"/>
</dbReference>
<feature type="binding site" evidence="14 15">
    <location>
        <position position="126"/>
    </location>
    <ligand>
        <name>a divalent metal cation</name>
        <dbReference type="ChEBI" id="CHEBI:60240"/>
    </ligand>
</feature>
<evidence type="ECO:0000256" key="16">
    <source>
        <dbReference type="RuleBase" id="RU003515"/>
    </source>
</evidence>
<dbReference type="AlphaFoldDB" id="A0A1C3JX70"/>
<evidence type="ECO:0000256" key="2">
    <source>
        <dbReference type="ARBA" id="ARBA00001946"/>
    </source>
</evidence>
<name>A0A1C3JX70_9BURK</name>
<feature type="binding site" evidence="14 15">
    <location>
        <position position="35"/>
    </location>
    <ligand>
        <name>a divalent metal cation</name>
        <dbReference type="ChEBI" id="CHEBI:60240"/>
    </ligand>
</feature>
<dbReference type="GO" id="GO:0043137">
    <property type="term" value="P:DNA replication, removal of RNA primer"/>
    <property type="evidence" value="ECO:0007669"/>
    <property type="project" value="TreeGrafter"/>
</dbReference>
<evidence type="ECO:0000313" key="20">
    <source>
        <dbReference type="Proteomes" id="UP000078558"/>
    </source>
</evidence>
<keyword evidence="8 14" id="KW-0963">Cytoplasm</keyword>
<comment type="catalytic activity">
    <reaction evidence="1 14 15 16">
        <text>Endonucleolytic cleavage to 5'-phosphomonoester.</text>
        <dbReference type="EC" id="3.1.26.4"/>
    </reaction>
</comment>
<dbReference type="NCBIfam" id="NF000596">
    <property type="entry name" value="PRK00015.1-4"/>
    <property type="match status" value="1"/>
</dbReference>
<evidence type="ECO:0000256" key="15">
    <source>
        <dbReference type="PROSITE-ProRule" id="PRU01319"/>
    </source>
</evidence>
<proteinExistence type="inferred from homology"/>
<evidence type="ECO:0000256" key="7">
    <source>
        <dbReference type="ARBA" id="ARBA00019179"/>
    </source>
</evidence>
<dbReference type="EC" id="3.1.26.4" evidence="6 14"/>
<dbReference type="FunFam" id="3.30.420.10:FF:000006">
    <property type="entry name" value="Ribonuclease HII"/>
    <property type="match status" value="1"/>
</dbReference>
<evidence type="ECO:0000256" key="4">
    <source>
        <dbReference type="ARBA" id="ARBA00004496"/>
    </source>
</evidence>
<dbReference type="HAMAP" id="MF_00052_B">
    <property type="entry name" value="RNase_HII_B"/>
    <property type="match status" value="1"/>
</dbReference>
<comment type="cofactor">
    <cofactor evidence="14 15">
        <name>Mn(2+)</name>
        <dbReference type="ChEBI" id="CHEBI:29035"/>
    </cofactor>
    <cofactor evidence="14 15">
        <name>Mg(2+)</name>
        <dbReference type="ChEBI" id="CHEBI:18420"/>
    </cofactor>
    <text evidence="14 15">Manganese or magnesium. Binds 1 divalent metal ion per monomer in the absence of substrate. May bind a second metal ion after substrate binding.</text>
</comment>
<evidence type="ECO:0000256" key="5">
    <source>
        <dbReference type="ARBA" id="ARBA00007383"/>
    </source>
</evidence>
<dbReference type="EMBL" id="FLRC01000003">
    <property type="protein sequence ID" value="SBT23861.1"/>
    <property type="molecule type" value="Genomic_DNA"/>
</dbReference>
<dbReference type="OrthoDB" id="9803420at2"/>
<evidence type="ECO:0000256" key="10">
    <source>
        <dbReference type="ARBA" id="ARBA00022723"/>
    </source>
</evidence>
<comment type="subcellular location">
    <subcellularLocation>
        <location evidence="4 14">Cytoplasm</location>
    </subcellularLocation>
</comment>
<dbReference type="NCBIfam" id="NF000595">
    <property type="entry name" value="PRK00015.1-3"/>
    <property type="match status" value="1"/>
</dbReference>
<evidence type="ECO:0000256" key="14">
    <source>
        <dbReference type="HAMAP-Rule" id="MF_00052"/>
    </source>
</evidence>
<reference evidence="19 20" key="2">
    <citation type="submission" date="2017-08" db="EMBL/GenBank/DDBJ databases">
        <authorList>
            <person name="de Groot N.N."/>
        </authorList>
    </citation>
    <scope>NUCLEOTIDE SEQUENCE [LARGE SCALE GENOMIC DNA]</scope>
    <source>
        <strain evidence="19">Orrdi1</strain>
    </source>
</reference>
<dbReference type="InterPro" id="IPR036397">
    <property type="entry name" value="RNaseH_sf"/>
</dbReference>
<dbReference type="GO" id="GO:0006298">
    <property type="term" value="P:mismatch repair"/>
    <property type="evidence" value="ECO:0007669"/>
    <property type="project" value="TreeGrafter"/>
</dbReference>
<dbReference type="KEGG" id="odi:ODI_R2201"/>
<keyword evidence="20" id="KW-1185">Reference proteome</keyword>
<sequence length="227" mass="23673">MSGARRRAAAAAQADAGQSELFAAPLISIIAGVDEAGRGPLAGAVYAGAVILDPARPIAGLADSKTLTMARREALAALIRERALAWAVATASVQEIDTLNILQATMLAMQRAVQALSTAPELALVDGNRAPRLACAVRTIVKGDATEACISAASILAKTARDAELLRLHALYPEYAFDQHKGYGTALHLARLREHGPCAEHRTSFAPVRDWQPPGLAQAIAVQGATA</sequence>
<dbReference type="RefSeq" id="WP_067749459.1">
    <property type="nucleotide sequence ID" value="NZ_LT907988.1"/>
</dbReference>
<dbReference type="Pfam" id="PF01351">
    <property type="entry name" value="RNase_HII"/>
    <property type="match status" value="1"/>
</dbReference>
<dbReference type="GO" id="GO:0032299">
    <property type="term" value="C:ribonuclease H2 complex"/>
    <property type="evidence" value="ECO:0007669"/>
    <property type="project" value="TreeGrafter"/>
</dbReference>
<comment type="cofactor">
    <cofactor evidence="2">
        <name>Mg(2+)</name>
        <dbReference type="ChEBI" id="CHEBI:18420"/>
    </cofactor>
</comment>
<comment type="function">
    <text evidence="3 14 16">Endonuclease that specifically degrades the RNA of RNA-DNA hybrids.</text>
</comment>
<dbReference type="GO" id="GO:0030145">
    <property type="term" value="F:manganese ion binding"/>
    <property type="evidence" value="ECO:0007669"/>
    <property type="project" value="UniProtKB-UniRule"/>
</dbReference>
<gene>
    <name evidence="14" type="primary">rnhB</name>
    <name evidence="18" type="ORF">ODI_01243</name>
    <name evidence="19" type="ORF">ODI_R2201</name>
</gene>
<evidence type="ECO:0000256" key="6">
    <source>
        <dbReference type="ARBA" id="ARBA00012180"/>
    </source>
</evidence>
<dbReference type="InterPro" id="IPR001352">
    <property type="entry name" value="RNase_HII/HIII"/>
</dbReference>
<accession>A0A1C3JX70</accession>
<dbReference type="GO" id="GO:0003723">
    <property type="term" value="F:RNA binding"/>
    <property type="evidence" value="ECO:0007669"/>
    <property type="project" value="UniProtKB-UniRule"/>
</dbReference>
<evidence type="ECO:0000313" key="19">
    <source>
        <dbReference type="EMBL" id="SOE49614.1"/>
    </source>
</evidence>
<dbReference type="InterPro" id="IPR024567">
    <property type="entry name" value="RNase_HII/HIII_dom"/>
</dbReference>
<keyword evidence="12 14" id="KW-0378">Hydrolase</keyword>
<dbReference type="CDD" id="cd07182">
    <property type="entry name" value="RNase_HII_bacteria_HII_like"/>
    <property type="match status" value="1"/>
</dbReference>
<dbReference type="SUPFAM" id="SSF53098">
    <property type="entry name" value="Ribonuclease H-like"/>
    <property type="match status" value="1"/>
</dbReference>
<dbReference type="PROSITE" id="PS51975">
    <property type="entry name" value="RNASE_H_2"/>
    <property type="match status" value="1"/>
</dbReference>
<evidence type="ECO:0000256" key="1">
    <source>
        <dbReference type="ARBA" id="ARBA00000077"/>
    </source>
</evidence>
<evidence type="ECO:0000256" key="3">
    <source>
        <dbReference type="ARBA" id="ARBA00004065"/>
    </source>
</evidence>
<dbReference type="GO" id="GO:0005737">
    <property type="term" value="C:cytoplasm"/>
    <property type="evidence" value="ECO:0007669"/>
    <property type="project" value="UniProtKB-SubCell"/>
</dbReference>
<evidence type="ECO:0000313" key="18">
    <source>
        <dbReference type="EMBL" id="SBT23861.1"/>
    </source>
</evidence>
<dbReference type="InterPro" id="IPR022898">
    <property type="entry name" value="RNase_HII"/>
</dbReference>
<reference evidence="18 20" key="1">
    <citation type="submission" date="2016-06" db="EMBL/GenBank/DDBJ databases">
        <authorList>
            <person name="Kjaerup R.B."/>
            <person name="Dalgaard T.S."/>
            <person name="Juul-Madsen H.R."/>
        </authorList>
    </citation>
    <scope>NUCLEOTIDE SEQUENCE [LARGE SCALE GENOMIC DNA]</scope>
    <source>
        <strain evidence="18">Orrdi1</strain>
    </source>
</reference>
<evidence type="ECO:0000259" key="17">
    <source>
        <dbReference type="PROSITE" id="PS51975"/>
    </source>
</evidence>
<comment type="similarity">
    <text evidence="5 14 16">Belongs to the RNase HII family.</text>
</comment>
<keyword evidence="10 14" id="KW-0479">Metal-binding</keyword>